<evidence type="ECO:0008006" key="4">
    <source>
        <dbReference type="Google" id="ProtNLM"/>
    </source>
</evidence>
<keyword evidence="1" id="KW-0732">Signal</keyword>
<dbReference type="OrthoDB" id="7945855at2"/>
<evidence type="ECO:0000256" key="1">
    <source>
        <dbReference type="SAM" id="SignalP"/>
    </source>
</evidence>
<dbReference type="Proteomes" id="UP000249065">
    <property type="component" value="Unassembled WGS sequence"/>
</dbReference>
<keyword evidence="3" id="KW-1185">Reference proteome</keyword>
<evidence type="ECO:0000313" key="2">
    <source>
        <dbReference type="EMBL" id="RAI60574.1"/>
    </source>
</evidence>
<protein>
    <recommendedName>
        <fullName evidence="4">Secreted protein</fullName>
    </recommendedName>
</protein>
<reference evidence="3" key="1">
    <citation type="submission" date="2018-06" db="EMBL/GenBank/DDBJ databases">
        <authorList>
            <person name="Khan S.A."/>
        </authorList>
    </citation>
    <scope>NUCLEOTIDE SEQUENCE [LARGE SCALE GENOMIC DNA]</scope>
    <source>
        <strain evidence="3">DB-1506</strain>
    </source>
</reference>
<sequence length="159" mass="16843">MRTSYRHAGLGLLLAALPCLSAATAWAETPAQACARIGTDDTTRPIPASLVPAAQRLFGITAPAEVVERLTLYRCLEGKVLLCTLGANLPCGKANRARSLPGASQFCRQSPGADVIPAYATGHDTIYRWRCEGTQAVPGEPVEALDARGFIARLWKPAG</sequence>
<feature type="chain" id="PRO_5016281979" description="Secreted protein" evidence="1">
    <location>
        <begin position="28"/>
        <end position="159"/>
    </location>
</feature>
<feature type="signal peptide" evidence="1">
    <location>
        <begin position="1"/>
        <end position="27"/>
    </location>
</feature>
<organism evidence="2 3">
    <name type="scientific">Roseicella frigidaeris</name>
    <dbReference type="NCBI Taxonomy" id="2230885"/>
    <lineage>
        <taxon>Bacteria</taxon>
        <taxon>Pseudomonadati</taxon>
        <taxon>Pseudomonadota</taxon>
        <taxon>Alphaproteobacteria</taxon>
        <taxon>Acetobacterales</taxon>
        <taxon>Roseomonadaceae</taxon>
        <taxon>Roseicella</taxon>
    </lineage>
</organism>
<accession>A0A327MES3</accession>
<proteinExistence type="predicted"/>
<dbReference type="AlphaFoldDB" id="A0A327MES3"/>
<dbReference type="RefSeq" id="WP_111467706.1">
    <property type="nucleotide sequence ID" value="NZ_QLIX01000001.1"/>
</dbReference>
<name>A0A327MES3_9PROT</name>
<evidence type="ECO:0000313" key="3">
    <source>
        <dbReference type="Proteomes" id="UP000249065"/>
    </source>
</evidence>
<gene>
    <name evidence="2" type="ORF">DOO78_00070</name>
</gene>
<dbReference type="EMBL" id="QLIX01000001">
    <property type="protein sequence ID" value="RAI60574.1"/>
    <property type="molecule type" value="Genomic_DNA"/>
</dbReference>
<comment type="caution">
    <text evidence="2">The sequence shown here is derived from an EMBL/GenBank/DDBJ whole genome shotgun (WGS) entry which is preliminary data.</text>
</comment>